<evidence type="ECO:0000256" key="5">
    <source>
        <dbReference type="ARBA" id="ARBA00022840"/>
    </source>
</evidence>
<evidence type="ECO:0000256" key="2">
    <source>
        <dbReference type="ARBA" id="ARBA00006168"/>
    </source>
</evidence>
<sequence>MLIPDSLSCTVVLRTLLQDENRNWAPAARRQREAPLAKVVLQLKNSFRLRTDLRNELSSLPEVTDWVEPSFSDFCKDTILSSDILHKKPSTDTKHSRKKKECCSPIESCKTERKKRKPLSIDEQYKYKLSKQNHSQNESWVDKYKPKTQNELAIHKKKIEEVEAWLKDHTSQRPPRQEGSILLLTGPPGCGKSATVGILAKDLGIQVQEWINPVSLDFKKDDVIDSLSHESDFQILPYQSQTALFQEFLLRANKYASLQMVGQSMETDRRLILVEDMPNHFYRDHSCLHEILRKFVRTSRCPLVFIISDAFSGASNQRSLFPKEIQEELHIANISFNPVAPTMMMKVLNRIAGAEFKTNGEKTDVPDISSLELICKGCSGDIRSAINNLQFSSLRGNSCFTVYHFVLCSSENNFLSQKKGNSTLKYDTLSKELQAVGAKDSSIFLFHALGKILYCKREPATDLEFPRLPVHLTEYERNPLLVHPEDVVEKSHMPGDLFNLYLHQNYIDFFSDIDDLVRASEYLSTADFLCSNWDARPTLREYSASIATRGVMHSNRSRASAQSKGGMGFRPLHKPQWFLINKKFQENCIAAKSLFSSFCLPPVCLQTQLLPYLAMLTNPMRNPAQITFIQDIGRLPLKKHFGRLKLETLTDKDSAIQVLDSDDEGDFAEMHSTNVVTQMEKNKTSEKNEPYESPLPSSQSSGNELPASQPQPIVAQLIMEEDELIIEEYDSD</sequence>
<evidence type="ECO:0000256" key="8">
    <source>
        <dbReference type="SAM" id="MobiDB-lite"/>
    </source>
</evidence>
<dbReference type="GO" id="GO:0000781">
    <property type="term" value="C:chromosome, telomeric region"/>
    <property type="evidence" value="ECO:0007669"/>
    <property type="project" value="Ensembl"/>
</dbReference>
<comment type="similarity">
    <text evidence="2">Belongs to the rad17/RAD24 family.</text>
</comment>
<dbReference type="InterPro" id="IPR004582">
    <property type="entry name" value="Checkpoint_prot_Rad17_Rad24"/>
</dbReference>
<evidence type="ECO:0000259" key="9">
    <source>
        <dbReference type="Pfam" id="PF25812"/>
    </source>
</evidence>
<gene>
    <name evidence="10" type="primary">RAD17</name>
</gene>
<dbReference type="SUPFAM" id="SSF52540">
    <property type="entry name" value="P-loop containing nucleoside triphosphate hydrolases"/>
    <property type="match status" value="1"/>
</dbReference>
<evidence type="ECO:0000313" key="10">
    <source>
        <dbReference type="Ensembl" id="ENSPMRP00000016859.1"/>
    </source>
</evidence>
<dbReference type="AlphaFoldDB" id="A0A670IZP4"/>
<dbReference type="GO" id="GO:0031573">
    <property type="term" value="P:mitotic intra-S DNA damage checkpoint signaling"/>
    <property type="evidence" value="ECO:0007669"/>
    <property type="project" value="Ensembl"/>
</dbReference>
<dbReference type="NCBIfam" id="TIGR00602">
    <property type="entry name" value="rad24"/>
    <property type="match status" value="1"/>
</dbReference>
<keyword evidence="5" id="KW-0067">ATP-binding</keyword>
<dbReference type="GO" id="GO:0033314">
    <property type="term" value="P:mitotic DNA replication checkpoint signaling"/>
    <property type="evidence" value="ECO:0007669"/>
    <property type="project" value="TreeGrafter"/>
</dbReference>
<keyword evidence="6" id="KW-0539">Nucleus</keyword>
<dbReference type="Pfam" id="PF25812">
    <property type="entry name" value="RAD24_helical"/>
    <property type="match status" value="1"/>
</dbReference>
<organism evidence="10 11">
    <name type="scientific">Podarcis muralis</name>
    <name type="common">Wall lizard</name>
    <name type="synonym">Lacerta muralis</name>
    <dbReference type="NCBI Taxonomy" id="64176"/>
    <lineage>
        <taxon>Eukaryota</taxon>
        <taxon>Metazoa</taxon>
        <taxon>Chordata</taxon>
        <taxon>Craniata</taxon>
        <taxon>Vertebrata</taxon>
        <taxon>Euteleostomi</taxon>
        <taxon>Lepidosauria</taxon>
        <taxon>Squamata</taxon>
        <taxon>Bifurcata</taxon>
        <taxon>Unidentata</taxon>
        <taxon>Episquamata</taxon>
        <taxon>Laterata</taxon>
        <taxon>Lacertibaenia</taxon>
        <taxon>Lacertidae</taxon>
        <taxon>Podarcis</taxon>
    </lineage>
</organism>
<dbReference type="InterPro" id="IPR057927">
    <property type="entry name" value="RAD24-like_helical"/>
</dbReference>
<dbReference type="GO" id="GO:0003689">
    <property type="term" value="F:DNA clamp loader activity"/>
    <property type="evidence" value="ECO:0007669"/>
    <property type="project" value="InterPro"/>
</dbReference>
<feature type="region of interest" description="Disordered" evidence="8">
    <location>
        <begin position="677"/>
        <end position="713"/>
    </location>
</feature>
<dbReference type="GO" id="GO:1990166">
    <property type="term" value="P:protein localization to site of double-strand break"/>
    <property type="evidence" value="ECO:0007669"/>
    <property type="project" value="Ensembl"/>
</dbReference>
<dbReference type="GO" id="GO:0006281">
    <property type="term" value="P:DNA repair"/>
    <property type="evidence" value="ECO:0007669"/>
    <property type="project" value="InterPro"/>
</dbReference>
<dbReference type="Proteomes" id="UP000472272">
    <property type="component" value="Chromosome 11"/>
</dbReference>
<dbReference type="GO" id="GO:0003682">
    <property type="term" value="F:chromatin binding"/>
    <property type="evidence" value="ECO:0007669"/>
    <property type="project" value="TreeGrafter"/>
</dbReference>
<name>A0A670IZP4_PODMU</name>
<reference evidence="10" key="2">
    <citation type="submission" date="2025-08" db="UniProtKB">
        <authorList>
            <consortium name="Ensembl"/>
        </authorList>
    </citation>
    <scope>IDENTIFICATION</scope>
</reference>
<dbReference type="GO" id="GO:0005524">
    <property type="term" value="F:ATP binding"/>
    <property type="evidence" value="ECO:0007669"/>
    <property type="project" value="UniProtKB-KW"/>
</dbReference>
<keyword evidence="4" id="KW-0227">DNA damage</keyword>
<reference evidence="10 11" key="1">
    <citation type="journal article" date="2019" name="Proc. Natl. Acad. Sci. U.S.A.">
        <title>Regulatory changes in pterin and carotenoid genes underlie balanced color polymorphisms in the wall lizard.</title>
        <authorList>
            <person name="Andrade P."/>
            <person name="Pinho C."/>
            <person name="Perez I de Lanuza G."/>
            <person name="Afonso S."/>
            <person name="Brejcha J."/>
            <person name="Rubin C.J."/>
            <person name="Wallerman O."/>
            <person name="Pereira P."/>
            <person name="Sabatino S.J."/>
            <person name="Bellati A."/>
            <person name="Pellitteri-Rosa D."/>
            <person name="Bosakova Z."/>
            <person name="Bunikis I."/>
            <person name="Carretero M.A."/>
            <person name="Feiner N."/>
            <person name="Marsik P."/>
            <person name="Pauperio F."/>
            <person name="Salvi D."/>
            <person name="Soler L."/>
            <person name="While G.M."/>
            <person name="Uller T."/>
            <person name="Font E."/>
            <person name="Andersson L."/>
            <person name="Carneiro M."/>
        </authorList>
    </citation>
    <scope>NUCLEOTIDE SEQUENCE</scope>
</reference>
<dbReference type="Pfam" id="PF03215">
    <property type="entry name" value="Rad17"/>
    <property type="match status" value="1"/>
</dbReference>
<evidence type="ECO:0000256" key="4">
    <source>
        <dbReference type="ARBA" id="ARBA00022763"/>
    </source>
</evidence>
<dbReference type="GO" id="GO:0140463">
    <property type="term" value="F:chromatin-protein adaptor activity"/>
    <property type="evidence" value="ECO:0007669"/>
    <property type="project" value="Ensembl"/>
</dbReference>
<proteinExistence type="inferred from homology"/>
<comment type="subcellular location">
    <subcellularLocation>
        <location evidence="1">Nucleus</location>
    </subcellularLocation>
</comment>
<feature type="compositionally biased region" description="Basic and acidic residues" evidence="8">
    <location>
        <begin position="680"/>
        <end position="690"/>
    </location>
</feature>
<dbReference type="Ensembl" id="ENSPMRT00000017967.1">
    <property type="protein sequence ID" value="ENSPMRP00000016859.1"/>
    <property type="gene ID" value="ENSPMRG00000011152.1"/>
</dbReference>
<evidence type="ECO:0000256" key="3">
    <source>
        <dbReference type="ARBA" id="ARBA00022741"/>
    </source>
</evidence>
<dbReference type="GO" id="GO:0035861">
    <property type="term" value="C:site of double-strand break"/>
    <property type="evidence" value="ECO:0007669"/>
    <property type="project" value="Ensembl"/>
</dbReference>
<dbReference type="Gene3D" id="3.40.50.300">
    <property type="entry name" value="P-loop containing nucleotide triphosphate hydrolases"/>
    <property type="match status" value="1"/>
</dbReference>
<protein>
    <submittedName>
        <fullName evidence="10">RAD17 checkpoint clamp loader component</fullName>
    </submittedName>
</protein>
<evidence type="ECO:0000256" key="6">
    <source>
        <dbReference type="ARBA" id="ARBA00023242"/>
    </source>
</evidence>
<reference evidence="10" key="3">
    <citation type="submission" date="2025-09" db="UniProtKB">
        <authorList>
            <consortium name="Ensembl"/>
        </authorList>
    </citation>
    <scope>IDENTIFICATION</scope>
</reference>
<dbReference type="GeneTree" id="ENSGT00440000039046"/>
<dbReference type="GO" id="GO:0005730">
    <property type="term" value="C:nucleolus"/>
    <property type="evidence" value="ECO:0007669"/>
    <property type="project" value="Ensembl"/>
</dbReference>
<evidence type="ECO:0000256" key="7">
    <source>
        <dbReference type="ARBA" id="ARBA00023306"/>
    </source>
</evidence>
<dbReference type="PANTHER" id="PTHR12172:SF0">
    <property type="entry name" value="CELL CYCLE CHECKPOINT PROTEIN RAD17"/>
    <property type="match status" value="1"/>
</dbReference>
<dbReference type="FunFam" id="3.40.50.300:FF:001661">
    <property type="entry name" value="RAD17 checkpoint clamp loader component"/>
    <property type="match status" value="1"/>
</dbReference>
<dbReference type="OMA" id="YNCLKMA"/>
<evidence type="ECO:0000313" key="11">
    <source>
        <dbReference type="Proteomes" id="UP000472272"/>
    </source>
</evidence>
<dbReference type="PANTHER" id="PTHR12172">
    <property type="entry name" value="CELL CYCLE CHECKPOINT PROTEIN RAD17"/>
    <property type="match status" value="1"/>
</dbReference>
<keyword evidence="11" id="KW-1185">Reference proteome</keyword>
<dbReference type="InterPro" id="IPR027417">
    <property type="entry name" value="P-loop_NTPase"/>
</dbReference>
<dbReference type="GO" id="GO:0031389">
    <property type="term" value="C:Rad17 RFC-like complex"/>
    <property type="evidence" value="ECO:0007669"/>
    <property type="project" value="InterPro"/>
</dbReference>
<dbReference type="GO" id="GO:0008156">
    <property type="term" value="P:negative regulation of DNA replication"/>
    <property type="evidence" value="ECO:0007669"/>
    <property type="project" value="Ensembl"/>
</dbReference>
<dbReference type="InterPro" id="IPR018324">
    <property type="entry name" value="Rad17/Rad24_fun/met"/>
</dbReference>
<accession>A0A670IZP4</accession>
<dbReference type="GO" id="GO:0005654">
    <property type="term" value="C:nucleoplasm"/>
    <property type="evidence" value="ECO:0007669"/>
    <property type="project" value="Ensembl"/>
</dbReference>
<keyword evidence="3" id="KW-0547">Nucleotide-binding</keyword>
<feature type="domain" description="Checkpoint protein RAD24-like helical bundle" evidence="9">
    <location>
        <begin position="441"/>
        <end position="568"/>
    </location>
</feature>
<keyword evidence="7" id="KW-0131">Cell cycle</keyword>
<evidence type="ECO:0000256" key="1">
    <source>
        <dbReference type="ARBA" id="ARBA00004123"/>
    </source>
</evidence>
<feature type="compositionally biased region" description="Polar residues" evidence="8">
    <location>
        <begin position="695"/>
        <end position="711"/>
    </location>
</feature>